<organism evidence="9 10">
    <name type="scientific">Genlisea aurea</name>
    <dbReference type="NCBI Taxonomy" id="192259"/>
    <lineage>
        <taxon>Eukaryota</taxon>
        <taxon>Viridiplantae</taxon>
        <taxon>Streptophyta</taxon>
        <taxon>Embryophyta</taxon>
        <taxon>Tracheophyta</taxon>
        <taxon>Spermatophyta</taxon>
        <taxon>Magnoliopsida</taxon>
        <taxon>eudicotyledons</taxon>
        <taxon>Gunneridae</taxon>
        <taxon>Pentapetalae</taxon>
        <taxon>asterids</taxon>
        <taxon>lamiids</taxon>
        <taxon>Lamiales</taxon>
        <taxon>Lentibulariaceae</taxon>
        <taxon>Genlisea</taxon>
    </lineage>
</organism>
<feature type="transmembrane region" description="Helical" evidence="7">
    <location>
        <begin position="231"/>
        <end position="254"/>
    </location>
</feature>
<feature type="transmembrane region" description="Helical" evidence="7">
    <location>
        <begin position="74"/>
        <end position="93"/>
    </location>
</feature>
<dbReference type="GO" id="GO:0016020">
    <property type="term" value="C:membrane"/>
    <property type="evidence" value="ECO:0007669"/>
    <property type="project" value="UniProtKB-SubCell"/>
</dbReference>
<feature type="transmembrane region" description="Helical" evidence="7">
    <location>
        <begin position="369"/>
        <end position="387"/>
    </location>
</feature>
<keyword evidence="4 7" id="KW-0812">Transmembrane</keyword>
<keyword evidence="6 7" id="KW-0472">Membrane</keyword>
<comment type="subcellular location">
    <subcellularLocation>
        <location evidence="1">Membrane</location>
        <topology evidence="1">Multi-pass membrane protein</topology>
    </subcellularLocation>
</comment>
<comment type="caution">
    <text evidence="9">The sequence shown here is derived from an EMBL/GenBank/DDBJ whole genome shotgun (WGS) entry which is preliminary data.</text>
</comment>
<evidence type="ECO:0000259" key="8">
    <source>
        <dbReference type="Pfam" id="PF13906"/>
    </source>
</evidence>
<feature type="domain" description="Cationic amino acid transporter C-terminal" evidence="8">
    <location>
        <begin position="543"/>
        <end position="587"/>
    </location>
</feature>
<feature type="transmembrane region" description="Helical" evidence="7">
    <location>
        <begin position="275"/>
        <end position="299"/>
    </location>
</feature>
<dbReference type="Pfam" id="PF13906">
    <property type="entry name" value="AA_permease_C"/>
    <property type="match status" value="1"/>
</dbReference>
<proteinExistence type="inferred from homology"/>
<gene>
    <name evidence="9" type="ORF">M569_07889</name>
</gene>
<dbReference type="PANTHER" id="PTHR43243">
    <property type="entry name" value="INNER MEMBRANE TRANSPORTER YGJI-RELATED"/>
    <property type="match status" value="1"/>
</dbReference>
<name>S8E3R6_9LAMI</name>
<accession>S8E3R6</accession>
<dbReference type="Pfam" id="PF13520">
    <property type="entry name" value="AA_permease_2"/>
    <property type="match status" value="1"/>
</dbReference>
<feature type="transmembrane region" description="Helical" evidence="7">
    <location>
        <begin position="105"/>
        <end position="126"/>
    </location>
</feature>
<evidence type="ECO:0000256" key="7">
    <source>
        <dbReference type="SAM" id="Phobius"/>
    </source>
</evidence>
<protein>
    <recommendedName>
        <fullName evidence="8">Cationic amino acid transporter C-terminal domain-containing protein</fullName>
    </recommendedName>
</protein>
<evidence type="ECO:0000313" key="9">
    <source>
        <dbReference type="EMBL" id="EPS66887.1"/>
    </source>
</evidence>
<evidence type="ECO:0000256" key="3">
    <source>
        <dbReference type="ARBA" id="ARBA00022448"/>
    </source>
</evidence>
<feature type="transmembrane region" description="Helical" evidence="7">
    <location>
        <begin position="393"/>
        <end position="415"/>
    </location>
</feature>
<feature type="transmembrane region" description="Helical" evidence="7">
    <location>
        <begin position="540"/>
        <end position="564"/>
    </location>
</feature>
<sequence length="587" mass="62172">GASGGTHAIEFLRTTLRRKQVDYDHGNSIGTERFHLARALTASHLVAIGVGAAIGSGVYILVGTVAREHSGPALTISFLVAGIAAALSGLCYAELSCRCPSAGSAYHYTYVCIGEVVAWLIGWALMLEYTIGGSAVARGMAPNLALLFGGPDSLPSFLSRQTIPGFDIVVDPCAALLVIVVTALLCAGIKESAVVQGVVTLMNVCALVFIIAIGGYLGFKNGWKGYELSTGYFPYGVSGMLAGASTVFFAYTGFDSVTSTAEEVKNPQTDLPIGVGLSLSICCSLYMMVSAVFVGLVPYYETNPDTPISSAFASYGMKWAAYIITIGTCTALCSSLLGSLLPQSRILMAMARDGLVPSFFSDVDGRTRVPVKSTVVTGSLASVLAFFMDVDQLSGMVSLGTLLAFTTVAVCVLILRYVPPDEVPLSPSFREAIDLVSSRRATSSRAFSSEEATSEDSRPLLLFELRTGTVNKEKRRKIATWAIAFIVTGVVVLTSASSSTLVSTTLRTVMCGVGGAVVLSGSISLSCIEQDEASRNFGHKGGFVCPFVPFFPVACILINVYLLVNLRLVSYYKHSHVTFVHFGPYFF</sequence>
<dbReference type="OrthoDB" id="3900342at2759"/>
<evidence type="ECO:0000256" key="2">
    <source>
        <dbReference type="ARBA" id="ARBA00008572"/>
    </source>
</evidence>
<feature type="non-terminal residue" evidence="9">
    <location>
        <position position="1"/>
    </location>
</feature>
<feature type="transmembrane region" description="Helical" evidence="7">
    <location>
        <begin position="42"/>
        <end position="62"/>
    </location>
</feature>
<keyword evidence="3" id="KW-0813">Transport</keyword>
<dbReference type="InterPro" id="IPR002293">
    <property type="entry name" value="AA/rel_permease1"/>
</dbReference>
<dbReference type="GO" id="GO:0015171">
    <property type="term" value="F:amino acid transmembrane transporter activity"/>
    <property type="evidence" value="ECO:0007669"/>
    <property type="project" value="TreeGrafter"/>
</dbReference>
<evidence type="ECO:0000256" key="6">
    <source>
        <dbReference type="ARBA" id="ARBA00023136"/>
    </source>
</evidence>
<keyword evidence="10" id="KW-1185">Reference proteome</keyword>
<dbReference type="InterPro" id="IPR029485">
    <property type="entry name" value="CAT_C"/>
</dbReference>
<dbReference type="FunFam" id="1.20.1740.10:FF:000010">
    <property type="entry name" value="probable cationic amino acid transporter"/>
    <property type="match status" value="1"/>
</dbReference>
<evidence type="ECO:0000256" key="5">
    <source>
        <dbReference type="ARBA" id="ARBA00022989"/>
    </source>
</evidence>
<evidence type="ECO:0000256" key="1">
    <source>
        <dbReference type="ARBA" id="ARBA00004141"/>
    </source>
</evidence>
<dbReference type="Gene3D" id="1.20.1740.10">
    <property type="entry name" value="Amino acid/polyamine transporter I"/>
    <property type="match status" value="1"/>
</dbReference>
<dbReference type="PANTHER" id="PTHR43243:SF4">
    <property type="entry name" value="CATIONIC AMINO ACID TRANSPORTER 4"/>
    <property type="match status" value="1"/>
</dbReference>
<feature type="transmembrane region" description="Helical" evidence="7">
    <location>
        <begin position="319"/>
        <end position="341"/>
    </location>
</feature>
<feature type="transmembrane region" description="Helical" evidence="7">
    <location>
        <begin position="201"/>
        <end position="219"/>
    </location>
</feature>
<feature type="transmembrane region" description="Helical" evidence="7">
    <location>
        <begin position="504"/>
        <end position="528"/>
    </location>
</feature>
<comment type="similarity">
    <text evidence="2">Belongs to the amino acid-polyamine-organocation (APC) superfamily. Cationic amino acid transporter (CAT) (TC 2.A.3.3) family.</text>
</comment>
<dbReference type="Proteomes" id="UP000015453">
    <property type="component" value="Unassembled WGS sequence"/>
</dbReference>
<evidence type="ECO:0000256" key="4">
    <source>
        <dbReference type="ARBA" id="ARBA00022692"/>
    </source>
</evidence>
<feature type="transmembrane region" description="Helical" evidence="7">
    <location>
        <begin position="478"/>
        <end position="498"/>
    </location>
</feature>
<evidence type="ECO:0000313" key="10">
    <source>
        <dbReference type="Proteomes" id="UP000015453"/>
    </source>
</evidence>
<feature type="non-terminal residue" evidence="9">
    <location>
        <position position="587"/>
    </location>
</feature>
<feature type="transmembrane region" description="Helical" evidence="7">
    <location>
        <begin position="168"/>
        <end position="189"/>
    </location>
</feature>
<dbReference type="EMBL" id="AUSU01003418">
    <property type="protein sequence ID" value="EPS66887.1"/>
    <property type="molecule type" value="Genomic_DNA"/>
</dbReference>
<reference evidence="9 10" key="1">
    <citation type="journal article" date="2013" name="BMC Genomics">
        <title>The miniature genome of a carnivorous plant Genlisea aurea contains a low number of genes and short non-coding sequences.</title>
        <authorList>
            <person name="Leushkin E.V."/>
            <person name="Sutormin R.A."/>
            <person name="Nabieva E.R."/>
            <person name="Penin A.A."/>
            <person name="Kondrashov A.S."/>
            <person name="Logacheva M.D."/>
        </authorList>
    </citation>
    <scope>NUCLEOTIDE SEQUENCE [LARGE SCALE GENOMIC DNA]</scope>
</reference>
<dbReference type="AlphaFoldDB" id="S8E3R6"/>
<keyword evidence="5 7" id="KW-1133">Transmembrane helix</keyword>